<dbReference type="Proteomes" id="UP000093000">
    <property type="component" value="Unassembled WGS sequence"/>
</dbReference>
<dbReference type="AlphaFoldDB" id="A0A1C7NA00"/>
<feature type="transmembrane region" description="Helical" evidence="1">
    <location>
        <begin position="54"/>
        <end position="77"/>
    </location>
</feature>
<evidence type="ECO:0000313" key="3">
    <source>
        <dbReference type="Proteomes" id="UP000093000"/>
    </source>
</evidence>
<dbReference type="OrthoDB" id="2272443at2759"/>
<reference evidence="2 3" key="1">
    <citation type="submission" date="2016-03" db="EMBL/GenBank/DDBJ databases">
        <title>Choanephora cucurbitarum.</title>
        <authorList>
            <person name="Min B."/>
            <person name="Park H."/>
            <person name="Park J.-H."/>
            <person name="Shin H.-D."/>
            <person name="Choi I.-G."/>
        </authorList>
    </citation>
    <scope>NUCLEOTIDE SEQUENCE [LARGE SCALE GENOMIC DNA]</scope>
    <source>
        <strain evidence="2 3">KUS-F28377</strain>
    </source>
</reference>
<keyword evidence="3" id="KW-1185">Reference proteome</keyword>
<proteinExistence type="predicted"/>
<accession>A0A1C7NA00</accession>
<comment type="caution">
    <text evidence="2">The sequence shown here is derived from an EMBL/GenBank/DDBJ whole genome shotgun (WGS) entry which is preliminary data.</text>
</comment>
<evidence type="ECO:0000256" key="1">
    <source>
        <dbReference type="SAM" id="Phobius"/>
    </source>
</evidence>
<protein>
    <submittedName>
        <fullName evidence="2">Uncharacterized protein</fullName>
    </submittedName>
</protein>
<organism evidence="2 3">
    <name type="scientific">Choanephora cucurbitarum</name>
    <dbReference type="NCBI Taxonomy" id="101091"/>
    <lineage>
        <taxon>Eukaryota</taxon>
        <taxon>Fungi</taxon>
        <taxon>Fungi incertae sedis</taxon>
        <taxon>Mucoromycota</taxon>
        <taxon>Mucoromycotina</taxon>
        <taxon>Mucoromycetes</taxon>
        <taxon>Mucorales</taxon>
        <taxon>Mucorineae</taxon>
        <taxon>Choanephoraceae</taxon>
        <taxon>Choanephoroideae</taxon>
        <taxon>Choanephora</taxon>
    </lineage>
</organism>
<keyword evidence="1" id="KW-0812">Transmembrane</keyword>
<sequence>MSSFQYLIPKDPPSYESIYNTFPSSPPVSPPEQESCLSKASIAIKRFFRRHTPFLQTLIAAIFVAATVSTTVMLLLWQLQNLATPQDPDDPWLDLDEY</sequence>
<gene>
    <name evidence="2" type="ORF">A0J61_05986</name>
</gene>
<name>A0A1C7NA00_9FUNG</name>
<dbReference type="EMBL" id="LUGH01000342">
    <property type="protein sequence ID" value="OBZ85952.1"/>
    <property type="molecule type" value="Genomic_DNA"/>
</dbReference>
<keyword evidence="1" id="KW-0472">Membrane</keyword>
<evidence type="ECO:0000313" key="2">
    <source>
        <dbReference type="EMBL" id="OBZ85952.1"/>
    </source>
</evidence>
<dbReference type="InParanoid" id="A0A1C7NA00"/>
<keyword evidence="1" id="KW-1133">Transmembrane helix</keyword>